<accession>A0A4Z0Y9Y4</accession>
<dbReference type="GO" id="GO:0005886">
    <property type="term" value="C:plasma membrane"/>
    <property type="evidence" value="ECO:0007669"/>
    <property type="project" value="TreeGrafter"/>
</dbReference>
<dbReference type="GO" id="GO:0003924">
    <property type="term" value="F:GTPase activity"/>
    <property type="evidence" value="ECO:0007669"/>
    <property type="project" value="InterPro"/>
</dbReference>
<feature type="compositionally biased region" description="Basic and acidic residues" evidence="2">
    <location>
        <begin position="44"/>
        <end position="57"/>
    </location>
</feature>
<dbReference type="PRINTS" id="PR00195">
    <property type="entry name" value="DYNAMIN"/>
</dbReference>
<proteinExistence type="predicted"/>
<dbReference type="SMART" id="SM00053">
    <property type="entry name" value="DYNc"/>
    <property type="match status" value="1"/>
</dbReference>
<evidence type="ECO:0000313" key="5">
    <source>
        <dbReference type="Proteomes" id="UP000297716"/>
    </source>
</evidence>
<dbReference type="GO" id="GO:0005525">
    <property type="term" value="F:GTP binding"/>
    <property type="evidence" value="ECO:0007669"/>
    <property type="project" value="InterPro"/>
</dbReference>
<dbReference type="AlphaFoldDB" id="A0A4Z0Y9Y4"/>
<comment type="caution">
    <text evidence="4">The sequence shown here is derived from an EMBL/GenBank/DDBJ whole genome shotgun (WGS) entry which is preliminary data.</text>
</comment>
<dbReference type="STRING" id="37992.A0A4Z0Y9Y4"/>
<feature type="region of interest" description="Disordered" evidence="2">
    <location>
        <begin position="457"/>
        <end position="483"/>
    </location>
</feature>
<dbReference type="GO" id="GO:0005737">
    <property type="term" value="C:cytoplasm"/>
    <property type="evidence" value="ECO:0007669"/>
    <property type="project" value="TreeGrafter"/>
</dbReference>
<feature type="region of interest" description="Disordered" evidence="2">
    <location>
        <begin position="1"/>
        <end position="76"/>
    </location>
</feature>
<feature type="compositionally biased region" description="Low complexity" evidence="2">
    <location>
        <begin position="17"/>
        <end position="43"/>
    </location>
</feature>
<feature type="coiled-coil region" evidence="1">
    <location>
        <begin position="748"/>
        <end position="785"/>
    </location>
</feature>
<dbReference type="EMBL" id="SKBN01000190">
    <property type="protein sequence ID" value="TGJ81009.1"/>
    <property type="molecule type" value="Genomic_DNA"/>
</dbReference>
<dbReference type="InterPro" id="IPR022812">
    <property type="entry name" value="Dynamin"/>
</dbReference>
<dbReference type="InterPro" id="IPR045063">
    <property type="entry name" value="Dynamin_N"/>
</dbReference>
<keyword evidence="1" id="KW-0175">Coiled coil</keyword>
<dbReference type="Gene3D" id="3.40.50.300">
    <property type="entry name" value="P-loop containing nucleotide triphosphate hydrolases"/>
    <property type="match status" value="2"/>
</dbReference>
<protein>
    <recommendedName>
        <fullName evidence="3">Dynamin GTPase domain-containing protein</fullName>
    </recommendedName>
</protein>
<organism evidence="4 5">
    <name type="scientific">Xylaria hypoxylon</name>
    <dbReference type="NCBI Taxonomy" id="37992"/>
    <lineage>
        <taxon>Eukaryota</taxon>
        <taxon>Fungi</taxon>
        <taxon>Dikarya</taxon>
        <taxon>Ascomycota</taxon>
        <taxon>Pezizomycotina</taxon>
        <taxon>Sordariomycetes</taxon>
        <taxon>Xylariomycetidae</taxon>
        <taxon>Xylariales</taxon>
        <taxon>Xylariaceae</taxon>
        <taxon>Xylaria</taxon>
    </lineage>
</organism>
<dbReference type="GO" id="GO:0008017">
    <property type="term" value="F:microtubule binding"/>
    <property type="evidence" value="ECO:0007669"/>
    <property type="project" value="TreeGrafter"/>
</dbReference>
<dbReference type="InterPro" id="IPR027417">
    <property type="entry name" value="P-loop_NTPase"/>
</dbReference>
<evidence type="ECO:0000259" key="3">
    <source>
        <dbReference type="SMART" id="SM00053"/>
    </source>
</evidence>
<gene>
    <name evidence="4" type="ORF">E0Z10_g7762</name>
</gene>
<dbReference type="GO" id="GO:0005874">
    <property type="term" value="C:microtubule"/>
    <property type="evidence" value="ECO:0007669"/>
    <property type="project" value="TreeGrafter"/>
</dbReference>
<sequence>MPVPKIRPGAFPYEVGSVSPSPSNSSIPCTLSSPSTQPASTPSAHERAISKSEDESSTRSQSHGAEARGPTNFTHPPFTDIGKKLKECNDTLGDIQSLGVQHVAVLPELVLVGDQSSGKSKTIVFKTIYEKDLNDIGEILRWAQIAILNPSKTPEQFVPGEGGYAKETALETAKRSTEARFSPNIVSLEMRGIESPDLSMYDLPGIFAVSEVKDDDYLVDVVENLTRKYVAREGAIIMLALPMDHDIDNSRTLKVIRELNAESRTIGVLTKADRPNFKSLDVVTYWLAVLDEKKQKVKKDGFYITSLPPDEALDNPTAWEASFFRAGVKNWPQDFGRFVHRCGVDQLRDHITKELGDAFTCSLPDVKEKFKSRLEEIRCHLNELPDLPSNVEHAVRMSLKDFYASVKRAVDHQDFEENCKELTEQFYLSLVKMKPKCVMATEMRKLRPPREEILIVSDDSGDEATGSKRPTPGNSTIGSTPKKLRYSESITTPVKAEGSSASTIFQPSVTPMSSLFQTSEEGGVKLSLLEIQRSIKHKTRGGFGDVIPLVVHETLCLNAVSQWEKPLEIYISKATNMLMGAVTRALHSSLKKFSKRLIYKESSDFLRDFLKNRSAGQRERLAELYKNETYKAVTVNEAGLNYFKAQEKELLERHRLFARLRTAGFIDSDAQFKRDEQMSQEEKAEQCKLMDKYREKLPEDEFKREIDVAQRVSMDVNSWLFRSFRDGVLDDYLDSKLGLFPYPTPQTYRKLMSEDLKTEQKRERLRKERDKLSAAMERISELERSFTDYSTLQHADKA</sequence>
<dbReference type="Proteomes" id="UP000297716">
    <property type="component" value="Unassembled WGS sequence"/>
</dbReference>
<dbReference type="PANTHER" id="PTHR11566">
    <property type="entry name" value="DYNAMIN"/>
    <property type="match status" value="1"/>
</dbReference>
<evidence type="ECO:0000313" key="4">
    <source>
        <dbReference type="EMBL" id="TGJ81009.1"/>
    </source>
</evidence>
<dbReference type="InterPro" id="IPR001401">
    <property type="entry name" value="Dynamin_GTPase"/>
</dbReference>
<dbReference type="GO" id="GO:0031623">
    <property type="term" value="P:receptor internalization"/>
    <property type="evidence" value="ECO:0007669"/>
    <property type="project" value="TreeGrafter"/>
</dbReference>
<reference evidence="4 5" key="1">
    <citation type="submission" date="2019-03" db="EMBL/GenBank/DDBJ databases">
        <title>Draft genome sequence of Xylaria hypoxylon DSM 108379, a ubiquitous saprotrophic-parasitic fungi on hardwood.</title>
        <authorList>
            <person name="Buettner E."/>
            <person name="Leonhardt S."/>
            <person name="Gebauer A.M."/>
            <person name="Liers C."/>
            <person name="Hofrichter M."/>
            <person name="Kellner H."/>
        </authorList>
    </citation>
    <scope>NUCLEOTIDE SEQUENCE [LARGE SCALE GENOMIC DNA]</scope>
    <source>
        <strain evidence="4 5">DSM 108379</strain>
    </source>
</reference>
<evidence type="ECO:0000256" key="2">
    <source>
        <dbReference type="SAM" id="MobiDB-lite"/>
    </source>
</evidence>
<dbReference type="OrthoDB" id="5061070at2759"/>
<keyword evidence="5" id="KW-1185">Reference proteome</keyword>
<feature type="domain" description="Dynamin GTPase" evidence="3">
    <location>
        <begin position="82"/>
        <end position="316"/>
    </location>
</feature>
<dbReference type="PANTHER" id="PTHR11566:SF131">
    <property type="entry name" value="GTPASE, PUTATIVE (AFU_ORTHOLOGUE AFUA_6G07630)-RELATED"/>
    <property type="match status" value="1"/>
</dbReference>
<dbReference type="Pfam" id="PF00350">
    <property type="entry name" value="Dynamin_N"/>
    <property type="match status" value="1"/>
</dbReference>
<name>A0A4Z0Y9Y4_9PEZI</name>
<dbReference type="SUPFAM" id="SSF52540">
    <property type="entry name" value="P-loop containing nucleoside triphosphate hydrolases"/>
    <property type="match status" value="1"/>
</dbReference>
<evidence type="ECO:0000256" key="1">
    <source>
        <dbReference type="SAM" id="Coils"/>
    </source>
</evidence>